<gene>
    <name evidence="1" type="ORF">BDY19DRAFT_923627</name>
</gene>
<evidence type="ECO:0000313" key="1">
    <source>
        <dbReference type="EMBL" id="KAI0093423.1"/>
    </source>
</evidence>
<proteinExistence type="predicted"/>
<reference evidence="1" key="1">
    <citation type="journal article" date="2021" name="Environ. Microbiol.">
        <title>Gene family expansions and transcriptome signatures uncover fungal adaptations to wood decay.</title>
        <authorList>
            <person name="Hage H."/>
            <person name="Miyauchi S."/>
            <person name="Viragh M."/>
            <person name="Drula E."/>
            <person name="Min B."/>
            <person name="Chaduli D."/>
            <person name="Navarro D."/>
            <person name="Favel A."/>
            <person name="Norest M."/>
            <person name="Lesage-Meessen L."/>
            <person name="Balint B."/>
            <person name="Merenyi Z."/>
            <person name="de Eugenio L."/>
            <person name="Morin E."/>
            <person name="Martinez A.T."/>
            <person name="Baldrian P."/>
            <person name="Stursova M."/>
            <person name="Martinez M.J."/>
            <person name="Novotny C."/>
            <person name="Magnuson J.K."/>
            <person name="Spatafora J.W."/>
            <person name="Maurice S."/>
            <person name="Pangilinan J."/>
            <person name="Andreopoulos W."/>
            <person name="LaButti K."/>
            <person name="Hundley H."/>
            <person name="Na H."/>
            <person name="Kuo A."/>
            <person name="Barry K."/>
            <person name="Lipzen A."/>
            <person name="Henrissat B."/>
            <person name="Riley R."/>
            <person name="Ahrendt S."/>
            <person name="Nagy L.G."/>
            <person name="Grigoriev I.V."/>
            <person name="Martin F."/>
            <person name="Rosso M.N."/>
        </authorList>
    </citation>
    <scope>NUCLEOTIDE SEQUENCE</scope>
    <source>
        <strain evidence="1">CBS 384.51</strain>
    </source>
</reference>
<organism evidence="1 2">
    <name type="scientific">Irpex rosettiformis</name>
    <dbReference type="NCBI Taxonomy" id="378272"/>
    <lineage>
        <taxon>Eukaryota</taxon>
        <taxon>Fungi</taxon>
        <taxon>Dikarya</taxon>
        <taxon>Basidiomycota</taxon>
        <taxon>Agaricomycotina</taxon>
        <taxon>Agaricomycetes</taxon>
        <taxon>Polyporales</taxon>
        <taxon>Irpicaceae</taxon>
        <taxon>Irpex</taxon>
    </lineage>
</organism>
<evidence type="ECO:0000313" key="2">
    <source>
        <dbReference type="Proteomes" id="UP001055072"/>
    </source>
</evidence>
<protein>
    <submittedName>
        <fullName evidence="1">Uncharacterized protein</fullName>
    </submittedName>
</protein>
<sequence length="1353" mass="145944">MPLQNTSAMSRRPSLQAPFQPPVVEIYSDSRSHGIHGPNRHIRIAQVTSQGGGAISKSEDGMRCVVAGKDSLRILRISEPGMPHSADHKSSVGRDGYRIDASRNLWTGSGLKIDSASTDVVWGHGNFNTKILTSARNGELIMWDLNKSGPTKYERRVRGHVRSIHKIAYSTVLRDYCITGSADGDIRVWDLRNLTESVMKIRHPAAVRSVIFSPVQWQPRHAITGLDNGHIYRWDLNMGQRGQLDRIPLAHSGPILTLDWTLCGTFQSSSNNRNGGSLGPTQGNNWYSNVKAGLFEDVGGTTPPAGEGEGTGMGWLASGGLDCCVKVWNMSPSRDHGHISREAAYTMHTSFPIRRVAWRPGYDCELAITSYQDLAANTQSNPSFDATTSSLGLISSSPRASFLSQMMSGEEPKSESSTPPNDSNGGHPIEIWDVRRGYVAKWTVRGSAVEGGVTDIAFADSHTLWAQHFSGTFQQLDLRYSTRALDAIPRLAVSWDPTGSLVFVADSPKHWEIPYDDIHPDKRPYVKRKVKTLGSKPYSPTSQTLGILTGQPLTDDLEYFAKLAHAYEYEGRDKVALCARNATVAFDVGKHDAAQTWLLLASLLTDVVPQTTNTPAITLSPLPILNPKLPHSVSAPGSIPTIAQVSGQSDPIKAEHSPAPVNEYTSPGSKSVPGSVATSRRGSQKSRTKSTSSAGTGFLSPLRTTPASSTTPSPHCQTDPLPPLGSSLSTSVVAARHPSPVGLLPTFGSVPPPPQSLRSRLGSSYRKSSFKGSNLSNLAAVGEPRSFSHSGLKHIGEGALDDSDSEPSEGERDLHSSVIDETEVPFDGDDNDGDDYDVEMEIQSFANRSRGSPSGGASYWHSRGSSAQPSPLSRIAVQETWTEDERDEGDSPSPASSTDSETSSGDRELEDLSSSGFLPPHPLSRRQSSSKSRRSSMRSSKKSRSRSSTVASLSVSLPPSAMSSRSKLVRTESQSSIMTVTASHTPTSAYAPDRPHSGERAGTSTPHRDAPVRDMSTSTRGDAVSLKSGSFYNRSRPRSEAYSNEEAFELGGGNSLIGRDPTSTGTTVSSNVAREAIRQAEARLRDAGWEAMKESLEILADEGDIQMCAMLALIASDELKIGKGRMVRFIETYIDSLMRLRLHGPAAYIRKHSSSEAVRVKTETGTTIETVCGKCRKPLLQSAPVPPKAKKPMGNFAYCLKCKAGATKCSICHLPVRALAFTCPICMHGGHQECYQQYHTRRPLISVTPTVTEPTSLPYLNPNNSNGSQRSQRPPLGPRASSVGREDREGSDDGISTREGDGSLVGSKITETMGDPSVSNVAIQGHPCAAGCGHYCWATNEPNIYENVLVDAI</sequence>
<keyword evidence="2" id="KW-1185">Reference proteome</keyword>
<dbReference type="Proteomes" id="UP001055072">
    <property type="component" value="Unassembled WGS sequence"/>
</dbReference>
<accession>A0ACB8UGE4</accession>
<dbReference type="EMBL" id="MU274902">
    <property type="protein sequence ID" value="KAI0093423.1"/>
    <property type="molecule type" value="Genomic_DNA"/>
</dbReference>
<comment type="caution">
    <text evidence="1">The sequence shown here is derived from an EMBL/GenBank/DDBJ whole genome shotgun (WGS) entry which is preliminary data.</text>
</comment>
<name>A0ACB8UGE4_9APHY</name>